<dbReference type="Pfam" id="PF14291">
    <property type="entry name" value="DUF4371"/>
    <property type="match status" value="1"/>
</dbReference>
<dbReference type="EMBL" id="GGMR01004025">
    <property type="protein sequence ID" value="MBY16644.1"/>
    <property type="molecule type" value="Transcribed_RNA"/>
</dbReference>
<dbReference type="PANTHER" id="PTHR45749:SF21">
    <property type="entry name" value="DUF4371 DOMAIN-CONTAINING PROTEIN"/>
    <property type="match status" value="1"/>
</dbReference>
<dbReference type="AlphaFoldDB" id="A0A2S2NHH8"/>
<dbReference type="PANTHER" id="PTHR45749">
    <property type="match status" value="1"/>
</dbReference>
<evidence type="ECO:0000259" key="1">
    <source>
        <dbReference type="Pfam" id="PF14291"/>
    </source>
</evidence>
<proteinExistence type="predicted"/>
<feature type="domain" description="DUF4371" evidence="1">
    <location>
        <begin position="144"/>
        <end position="343"/>
    </location>
</feature>
<evidence type="ECO:0000313" key="2">
    <source>
        <dbReference type="EMBL" id="MBY16644.1"/>
    </source>
</evidence>
<dbReference type="InterPro" id="IPR025398">
    <property type="entry name" value="DUF4371"/>
</dbReference>
<gene>
    <name evidence="2" type="primary">ZMYM1_100</name>
    <name evidence="2" type="ORF">g.158107</name>
</gene>
<dbReference type="SUPFAM" id="SSF53098">
    <property type="entry name" value="Ribonuclease H-like"/>
    <property type="match status" value="1"/>
</dbReference>
<name>A0A2S2NHH8_SCHGA</name>
<organism evidence="2">
    <name type="scientific">Schizaphis graminum</name>
    <name type="common">Green bug aphid</name>
    <dbReference type="NCBI Taxonomy" id="13262"/>
    <lineage>
        <taxon>Eukaryota</taxon>
        <taxon>Metazoa</taxon>
        <taxon>Ecdysozoa</taxon>
        <taxon>Arthropoda</taxon>
        <taxon>Hexapoda</taxon>
        <taxon>Insecta</taxon>
        <taxon>Pterygota</taxon>
        <taxon>Neoptera</taxon>
        <taxon>Paraneoptera</taxon>
        <taxon>Hemiptera</taxon>
        <taxon>Sternorrhyncha</taxon>
        <taxon>Aphidomorpha</taxon>
        <taxon>Aphidoidea</taxon>
        <taxon>Aphididae</taxon>
        <taxon>Aphidini</taxon>
        <taxon>Schizaphis</taxon>
    </lineage>
</organism>
<dbReference type="InterPro" id="IPR012337">
    <property type="entry name" value="RNaseH-like_sf"/>
</dbReference>
<sequence length="578" mass="65849">MNLKFPILIVNTLSNKVLLILFFKKPDSTNNAMYWLFHPHQPTNEIPFTAGKVYKRKDGSYRKWLSYSTKDKALFCCICIVYGRDSGVFIRGFSDWKHVYVRIQNHEDSAVHRYNVDAHVMKTKFASVDSLLVYGQSSLRRKQVENTRQIMHRIIDVIKLIGKRGLSYRNRNNEAAYTLNDTSLDHGNFLEIILLLSKYDEVIKCHLDKVIKKSTKSHNKGSSQGGGVITLLSKTTINYIIEAICQKIKFVISKEILKAGMYTVQLDTTQDISVVDQCSVIIRYVSGTSIHERLVGIVKCTSSKGIDMVELILKVFNSLSLDPKKCIGNATDGAANMQGEYRGFSAQLSNVANKQIHIWCYAHVLNLVIGDVTNKILQSINLFGILNGCAVFIKESHKRMDVWTNKEKNKRICSIGETRWWSKHSALSKVFGHFKHPKPGLFVELLTTLTEIKNDVSITADARYKAIGLIEGLCKYETILTAQIYLRIFQKTTPLSKYLQGHGINMMTSYQMVQATLKELKLDVRDFSNVKEAADNFVVWANNKLEIEECEVEVSRSFAETRKKKEQGNFPTNQLMIQ</sequence>
<reference evidence="2" key="1">
    <citation type="submission" date="2018-04" db="EMBL/GenBank/DDBJ databases">
        <title>Transcriptome of Schizaphis graminum biotype I.</title>
        <authorList>
            <person name="Scully E.D."/>
            <person name="Geib S.M."/>
            <person name="Palmer N.A."/>
            <person name="Koch K."/>
            <person name="Bradshaw J."/>
            <person name="Heng-Moss T."/>
            <person name="Sarath G."/>
        </authorList>
    </citation>
    <scope>NUCLEOTIDE SEQUENCE</scope>
</reference>
<protein>
    <submittedName>
        <fullName evidence="2">Zinc finger MYM-type protein 1</fullName>
    </submittedName>
</protein>
<accession>A0A2S2NHH8</accession>